<dbReference type="InterPro" id="IPR004695">
    <property type="entry name" value="SLAC1/Mae1/Ssu1/TehA"/>
</dbReference>
<dbReference type="InterPro" id="IPR051629">
    <property type="entry name" value="Sulfite_efflux_TDT"/>
</dbReference>
<keyword evidence="5 8" id="KW-0812">Transmembrane</keyword>
<dbReference type="Proteomes" id="UP000234275">
    <property type="component" value="Unassembled WGS sequence"/>
</dbReference>
<dbReference type="GO" id="GO:0000319">
    <property type="term" value="F:sulfite transmembrane transporter activity"/>
    <property type="evidence" value="ECO:0007669"/>
    <property type="project" value="TreeGrafter"/>
</dbReference>
<comment type="subcellular location">
    <subcellularLocation>
        <location evidence="1">Cell membrane</location>
        <topology evidence="1">Multi-pass membrane protein</topology>
    </subcellularLocation>
</comment>
<evidence type="ECO:0000313" key="10">
    <source>
        <dbReference type="Proteomes" id="UP000234275"/>
    </source>
</evidence>
<gene>
    <name evidence="9" type="ORF">P170DRAFT_451857</name>
</gene>
<evidence type="ECO:0000256" key="6">
    <source>
        <dbReference type="ARBA" id="ARBA00022989"/>
    </source>
</evidence>
<organism evidence="9 10">
    <name type="scientific">Aspergillus steynii IBT 23096</name>
    <dbReference type="NCBI Taxonomy" id="1392250"/>
    <lineage>
        <taxon>Eukaryota</taxon>
        <taxon>Fungi</taxon>
        <taxon>Dikarya</taxon>
        <taxon>Ascomycota</taxon>
        <taxon>Pezizomycotina</taxon>
        <taxon>Eurotiomycetes</taxon>
        <taxon>Eurotiomycetidae</taxon>
        <taxon>Eurotiales</taxon>
        <taxon>Aspergillaceae</taxon>
        <taxon>Aspergillus</taxon>
        <taxon>Aspergillus subgen. Circumdati</taxon>
    </lineage>
</organism>
<dbReference type="PANTHER" id="PTHR31686:SF2">
    <property type="entry name" value="C4-DICARBOXYLATE TRANSPORTER_MALIC ACID TRANSPORT PROTEIN"/>
    <property type="match status" value="1"/>
</dbReference>
<dbReference type="OrthoDB" id="1099at2759"/>
<dbReference type="PANTHER" id="PTHR31686">
    <property type="match status" value="1"/>
</dbReference>
<evidence type="ECO:0008006" key="11">
    <source>
        <dbReference type="Google" id="ProtNLM"/>
    </source>
</evidence>
<evidence type="ECO:0000313" key="9">
    <source>
        <dbReference type="EMBL" id="PLB53929.1"/>
    </source>
</evidence>
<feature type="transmembrane region" description="Helical" evidence="8">
    <location>
        <begin position="324"/>
        <end position="343"/>
    </location>
</feature>
<dbReference type="AlphaFoldDB" id="A0A2I2GM47"/>
<accession>A0A2I2GM47</accession>
<evidence type="ECO:0000256" key="5">
    <source>
        <dbReference type="ARBA" id="ARBA00022692"/>
    </source>
</evidence>
<feature type="transmembrane region" description="Helical" evidence="8">
    <location>
        <begin position="12"/>
        <end position="31"/>
    </location>
</feature>
<dbReference type="InterPro" id="IPR038665">
    <property type="entry name" value="Voltage-dep_anion_channel_sf"/>
</dbReference>
<proteinExistence type="inferred from homology"/>
<dbReference type="CDD" id="cd09318">
    <property type="entry name" value="TDT_SSU1"/>
    <property type="match status" value="1"/>
</dbReference>
<keyword evidence="10" id="KW-1185">Reference proteome</keyword>
<feature type="transmembrane region" description="Helical" evidence="8">
    <location>
        <begin position="37"/>
        <end position="62"/>
    </location>
</feature>
<dbReference type="VEuPathDB" id="FungiDB:P170DRAFT_451857"/>
<evidence type="ECO:0000256" key="8">
    <source>
        <dbReference type="SAM" id="Phobius"/>
    </source>
</evidence>
<keyword evidence="6 8" id="KW-1133">Transmembrane helix</keyword>
<evidence type="ECO:0000256" key="2">
    <source>
        <dbReference type="ARBA" id="ARBA00008566"/>
    </source>
</evidence>
<name>A0A2I2GM47_9EURO</name>
<comment type="similarity">
    <text evidence="2">Belongs to the tellurite-resistance/dicarboxylate transporter (TDT) family.</text>
</comment>
<feature type="transmembrane region" description="Helical" evidence="8">
    <location>
        <begin position="82"/>
        <end position="106"/>
    </location>
</feature>
<comment type="caution">
    <text evidence="9">The sequence shown here is derived from an EMBL/GenBank/DDBJ whole genome shotgun (WGS) entry which is preliminary data.</text>
</comment>
<sequence>MGWRRIVLGFGPPWFAVTMGTGIVAILLFLIPFHDSWLYYLSIIFFILNTFLFALGTILTVLRYMLYPRVWPVMLRDPVDPLFLATCPIGFATLIEMWIFICVPIWGRWATVLAWVAWMIDTAFSVVITVSIAFLLLCQNHTTSLDKITAVQLVPIAATIVAAGVGAEVSAVLPNLKHMRGTIIASYLLWSLSMSMAMMILVIYYQRLILHKLPPKQLAMSSFLTLGPVGFGGFGIMYLGKVSLTAFHKNNTIHPMVGDVAYILGIMVALALWGFSLLWLIFSFATAIRSWPIPFNMGWWATTFPFGVFCVNTIQLGVELSSMFFKVMGTIFSTMVILLWVVVSLGTIREVYRGHVFNVPYLEDIFSEDDRNDSIDLETVSGSTC</sequence>
<dbReference type="EMBL" id="MSFO01000001">
    <property type="protein sequence ID" value="PLB53929.1"/>
    <property type="molecule type" value="Genomic_DNA"/>
</dbReference>
<evidence type="ECO:0000256" key="7">
    <source>
        <dbReference type="ARBA" id="ARBA00023136"/>
    </source>
</evidence>
<evidence type="ECO:0000256" key="1">
    <source>
        <dbReference type="ARBA" id="ARBA00004651"/>
    </source>
</evidence>
<evidence type="ECO:0000256" key="4">
    <source>
        <dbReference type="ARBA" id="ARBA00022475"/>
    </source>
</evidence>
<feature type="transmembrane region" description="Helical" evidence="8">
    <location>
        <begin position="260"/>
        <end position="285"/>
    </location>
</feature>
<feature type="transmembrane region" description="Helical" evidence="8">
    <location>
        <begin position="297"/>
        <end position="318"/>
    </location>
</feature>
<dbReference type="RefSeq" id="XP_024709231.1">
    <property type="nucleotide sequence ID" value="XM_024851228.1"/>
</dbReference>
<dbReference type="Gene3D" id="1.50.10.150">
    <property type="entry name" value="Voltage-dependent anion channel"/>
    <property type="match status" value="1"/>
</dbReference>
<feature type="transmembrane region" description="Helical" evidence="8">
    <location>
        <begin position="112"/>
        <end position="137"/>
    </location>
</feature>
<protein>
    <recommendedName>
        <fullName evidence="11">C4-dicarboxylate transporter/malic acid transport protein</fullName>
    </recommendedName>
</protein>
<feature type="transmembrane region" description="Helical" evidence="8">
    <location>
        <begin position="149"/>
        <end position="167"/>
    </location>
</feature>
<keyword evidence="7 8" id="KW-0472">Membrane</keyword>
<reference evidence="9 10" key="1">
    <citation type="submission" date="2016-12" db="EMBL/GenBank/DDBJ databases">
        <title>The genomes of Aspergillus section Nigri reveals drivers in fungal speciation.</title>
        <authorList>
            <consortium name="DOE Joint Genome Institute"/>
            <person name="Vesth T.C."/>
            <person name="Nybo J."/>
            <person name="Theobald S."/>
            <person name="Brandl J."/>
            <person name="Frisvad J.C."/>
            <person name="Nielsen K.F."/>
            <person name="Lyhne E.K."/>
            <person name="Kogle M.E."/>
            <person name="Kuo A."/>
            <person name="Riley R."/>
            <person name="Clum A."/>
            <person name="Nolan M."/>
            <person name="Lipzen A."/>
            <person name="Salamov A."/>
            <person name="Henrissat B."/>
            <person name="Wiebenga A."/>
            <person name="De Vries R.P."/>
            <person name="Grigoriev I.V."/>
            <person name="Mortensen U.H."/>
            <person name="Andersen M.R."/>
            <person name="Baker S.E."/>
        </authorList>
    </citation>
    <scope>NUCLEOTIDE SEQUENCE [LARGE SCALE GENOMIC DNA]</scope>
    <source>
        <strain evidence="9 10">IBT 23096</strain>
    </source>
</reference>
<dbReference type="Pfam" id="PF03595">
    <property type="entry name" value="SLAC1"/>
    <property type="match status" value="1"/>
</dbReference>
<feature type="transmembrane region" description="Helical" evidence="8">
    <location>
        <begin position="218"/>
        <end position="240"/>
    </location>
</feature>
<dbReference type="GO" id="GO:0005886">
    <property type="term" value="C:plasma membrane"/>
    <property type="evidence" value="ECO:0007669"/>
    <property type="project" value="UniProtKB-SubCell"/>
</dbReference>
<keyword evidence="4" id="KW-1003">Cell membrane</keyword>
<dbReference type="GeneID" id="36558927"/>
<keyword evidence="3" id="KW-0813">Transport</keyword>
<evidence type="ECO:0000256" key="3">
    <source>
        <dbReference type="ARBA" id="ARBA00022448"/>
    </source>
</evidence>
<feature type="transmembrane region" description="Helical" evidence="8">
    <location>
        <begin position="187"/>
        <end position="206"/>
    </location>
</feature>